<gene>
    <name evidence="1" type="ORF">SDC9_73027</name>
</gene>
<dbReference type="AlphaFoldDB" id="A0A644YJ50"/>
<dbReference type="EMBL" id="VSSQ01004755">
    <property type="protein sequence ID" value="MPM26523.1"/>
    <property type="molecule type" value="Genomic_DNA"/>
</dbReference>
<proteinExistence type="predicted"/>
<sequence>MRMAQGEGCKNRLEKLQVIPSSGNQMPSSQIKVRDEGQQVSIMLLYGDQGLFQLAGSAFAEIVCMQACDAMRQHLKVLGQHAKTRSTSAGIVQRCFHC</sequence>
<reference evidence="1" key="1">
    <citation type="submission" date="2019-08" db="EMBL/GenBank/DDBJ databases">
        <authorList>
            <person name="Kucharzyk K."/>
            <person name="Murdoch R.W."/>
            <person name="Higgins S."/>
            <person name="Loffler F."/>
        </authorList>
    </citation>
    <scope>NUCLEOTIDE SEQUENCE</scope>
</reference>
<organism evidence="1">
    <name type="scientific">bioreactor metagenome</name>
    <dbReference type="NCBI Taxonomy" id="1076179"/>
    <lineage>
        <taxon>unclassified sequences</taxon>
        <taxon>metagenomes</taxon>
        <taxon>ecological metagenomes</taxon>
    </lineage>
</organism>
<name>A0A644YJ50_9ZZZZ</name>
<comment type="caution">
    <text evidence="1">The sequence shown here is derived from an EMBL/GenBank/DDBJ whole genome shotgun (WGS) entry which is preliminary data.</text>
</comment>
<evidence type="ECO:0000313" key="1">
    <source>
        <dbReference type="EMBL" id="MPM26523.1"/>
    </source>
</evidence>
<protein>
    <submittedName>
        <fullName evidence="1">Uncharacterized protein</fullName>
    </submittedName>
</protein>
<accession>A0A644YJ50</accession>